<sequence length="196" mass="22670">MKTQKTAIEVVREIAVTTAELEQRKEYLQKELEKLKNELTATSHKANTGNQTYQNKIVELGKRFIELERIITDLYHLIHVGKGWTVADKVLIFDTLDEVLQERSEIKIVIQASVKEEDSKEFFATREIRVLQLAKANGQLGEILDRDRVYTCRSTTSSSTVLRMLDRVKQLDKKIPSVVLQPKKDMLNVLRGKFRK</sequence>
<proteinExistence type="predicted"/>
<accession>D9J0X4</accession>
<organism evidence="2 3">
    <name type="scientific">Brochothrix phage A9</name>
    <dbReference type="NCBI Taxonomy" id="857312"/>
    <lineage>
        <taxon>Viruses</taxon>
        <taxon>Duplodnaviria</taxon>
        <taxon>Heunggongvirae</taxon>
        <taxon>Uroviricota</taxon>
        <taxon>Caudoviricetes</taxon>
        <taxon>Herelleviridae</taxon>
        <taxon>Klumppvirus</taxon>
        <taxon>Klumppvirus A9</taxon>
    </lineage>
</organism>
<dbReference type="KEGG" id="vg:10359207"/>
<dbReference type="Proteomes" id="UP000000331">
    <property type="component" value="Segment"/>
</dbReference>
<feature type="coiled-coil region" evidence="1">
    <location>
        <begin position="18"/>
        <end position="45"/>
    </location>
</feature>
<reference evidence="2 3" key="1">
    <citation type="journal article" date="2010" name="J. Bacteriol.">
        <title>Brochothrix thermosphacta bacteriophages feature heterogeneous and highly mosaic genomes and utilize unique prophage insertion sites.</title>
        <authorList>
            <person name="Kilcher S."/>
            <person name="Loessner M.J."/>
            <person name="Klumpp J."/>
        </authorList>
    </citation>
    <scope>NUCLEOTIDE SEQUENCE [LARGE SCALE GENOMIC DNA]</scope>
</reference>
<name>D9J0X4_9CAUD</name>
<dbReference type="EMBL" id="HM242243">
    <property type="protein sequence ID" value="ADJ53211.1"/>
    <property type="molecule type" value="Genomic_DNA"/>
</dbReference>
<evidence type="ECO:0000313" key="3">
    <source>
        <dbReference type="Proteomes" id="UP000000331"/>
    </source>
</evidence>
<evidence type="ECO:0000256" key="1">
    <source>
        <dbReference type="SAM" id="Coils"/>
    </source>
</evidence>
<evidence type="ECO:0000313" key="2">
    <source>
        <dbReference type="EMBL" id="ADJ53211.1"/>
    </source>
</evidence>
<keyword evidence="1" id="KW-0175">Coiled coil</keyword>
<keyword evidence="3" id="KW-1185">Reference proteome</keyword>
<dbReference type="RefSeq" id="YP_004301510.1">
    <property type="nucleotide sequence ID" value="NC_015253.1"/>
</dbReference>
<dbReference type="GeneID" id="10359207"/>
<protein>
    <submittedName>
        <fullName evidence="2">Gp176</fullName>
    </submittedName>
</protein>